<dbReference type="PANTHER" id="PTHR13140:SF679">
    <property type="entry name" value="UNCONVENTIONAL MYOSIN IC"/>
    <property type="match status" value="1"/>
</dbReference>
<evidence type="ECO:0000256" key="5">
    <source>
        <dbReference type="ARBA" id="ARBA00023121"/>
    </source>
</evidence>
<organism evidence="11 12">
    <name type="scientific">Acyrthosiphon pisum</name>
    <name type="common">Pea aphid</name>
    <dbReference type="NCBI Taxonomy" id="7029"/>
    <lineage>
        <taxon>Eukaryota</taxon>
        <taxon>Metazoa</taxon>
        <taxon>Ecdysozoa</taxon>
        <taxon>Arthropoda</taxon>
        <taxon>Hexapoda</taxon>
        <taxon>Insecta</taxon>
        <taxon>Pterygota</taxon>
        <taxon>Neoptera</taxon>
        <taxon>Paraneoptera</taxon>
        <taxon>Hemiptera</taxon>
        <taxon>Sternorrhyncha</taxon>
        <taxon>Aphidomorpha</taxon>
        <taxon>Aphidoidea</taxon>
        <taxon>Aphididae</taxon>
        <taxon>Macrosiphini</taxon>
        <taxon>Acyrthosiphon</taxon>
    </lineage>
</organism>
<dbReference type="Proteomes" id="UP000007819">
    <property type="component" value="Unassembled WGS sequence"/>
</dbReference>
<dbReference type="InterPro" id="IPR027417">
    <property type="entry name" value="P-loop_NTPase"/>
</dbReference>
<dbReference type="Gene3D" id="1.20.58.530">
    <property type="match status" value="1"/>
</dbReference>
<dbReference type="Gene3D" id="1.20.120.720">
    <property type="entry name" value="Myosin VI head, motor domain, U50 subdomain"/>
    <property type="match status" value="1"/>
</dbReference>
<dbReference type="GO" id="GO:0005902">
    <property type="term" value="C:microvillus"/>
    <property type="evidence" value="ECO:0007669"/>
    <property type="project" value="TreeGrafter"/>
</dbReference>
<reference evidence="11" key="2">
    <citation type="submission" date="2022-06" db="UniProtKB">
        <authorList>
            <consortium name="EnsemblMetazoa"/>
        </authorList>
    </citation>
    <scope>IDENTIFICATION</scope>
</reference>
<evidence type="ECO:0000313" key="12">
    <source>
        <dbReference type="Proteomes" id="UP000007819"/>
    </source>
</evidence>
<dbReference type="GO" id="GO:0005938">
    <property type="term" value="C:cell cortex"/>
    <property type="evidence" value="ECO:0007669"/>
    <property type="project" value="UniProtKB-ARBA"/>
</dbReference>
<dbReference type="OrthoDB" id="6108017at2759"/>
<dbReference type="PRINTS" id="PR00193">
    <property type="entry name" value="MYOSINHEAVY"/>
</dbReference>
<dbReference type="SUPFAM" id="SSF52540">
    <property type="entry name" value="P-loop containing nucleoside triphosphate hydrolases"/>
    <property type="match status" value="1"/>
</dbReference>
<dbReference type="GO" id="GO:0005886">
    <property type="term" value="C:plasma membrane"/>
    <property type="evidence" value="ECO:0007669"/>
    <property type="project" value="UniProtKB-SubCell"/>
</dbReference>
<dbReference type="GO" id="GO:0016459">
    <property type="term" value="C:myosin complex"/>
    <property type="evidence" value="ECO:0007669"/>
    <property type="project" value="UniProtKB-KW"/>
</dbReference>
<evidence type="ECO:0000256" key="2">
    <source>
        <dbReference type="ARBA" id="ARBA00008314"/>
    </source>
</evidence>
<evidence type="ECO:0000256" key="6">
    <source>
        <dbReference type="ARBA" id="ARBA00023123"/>
    </source>
</evidence>
<dbReference type="GO" id="GO:0007498">
    <property type="term" value="P:mesoderm development"/>
    <property type="evidence" value="ECO:0007669"/>
    <property type="project" value="UniProtKB-ARBA"/>
</dbReference>
<dbReference type="GO" id="GO:0007368">
    <property type="term" value="P:determination of left/right symmetry"/>
    <property type="evidence" value="ECO:0007669"/>
    <property type="project" value="UniProtKB-ARBA"/>
</dbReference>
<feature type="domain" description="Myosin motor" evidence="10">
    <location>
        <begin position="1"/>
        <end position="358"/>
    </location>
</feature>
<dbReference type="GO" id="GO:0006897">
    <property type="term" value="P:endocytosis"/>
    <property type="evidence" value="ECO:0007669"/>
    <property type="project" value="TreeGrafter"/>
</dbReference>
<dbReference type="FunFam" id="1.20.58.530:FF:000004">
    <property type="entry name" value="Unconventional myosin ID"/>
    <property type="match status" value="1"/>
</dbReference>
<dbReference type="Pfam" id="PF00063">
    <property type="entry name" value="Myosin_head"/>
    <property type="match status" value="1"/>
</dbReference>
<comment type="similarity">
    <text evidence="2 9">Belongs to the TRAFAC class myosin-kinesin ATPase superfamily. Myosin family.</text>
</comment>
<dbReference type="PROSITE" id="PS51456">
    <property type="entry name" value="MYOSIN_MOTOR"/>
    <property type="match status" value="1"/>
</dbReference>
<dbReference type="GO" id="GO:0030048">
    <property type="term" value="P:actin filament-based movement"/>
    <property type="evidence" value="ECO:0007669"/>
    <property type="project" value="TreeGrafter"/>
</dbReference>
<dbReference type="GO" id="GO:0005546">
    <property type="term" value="F:phosphatidylinositol-4,5-bisphosphate binding"/>
    <property type="evidence" value="ECO:0007669"/>
    <property type="project" value="UniProtKB-ARBA"/>
</dbReference>
<evidence type="ECO:0000256" key="1">
    <source>
        <dbReference type="ARBA" id="ARBA00004413"/>
    </source>
</evidence>
<evidence type="ECO:0000313" key="11">
    <source>
        <dbReference type="EnsemblMetazoa" id="XP_003248976.4"/>
    </source>
</evidence>
<dbReference type="GO" id="GO:0007015">
    <property type="term" value="P:actin filament organization"/>
    <property type="evidence" value="ECO:0007669"/>
    <property type="project" value="TreeGrafter"/>
</dbReference>
<accession>A0A8R1W7E2</accession>
<comment type="caution">
    <text evidence="9">Lacks conserved residue(s) required for the propagation of feature annotation.</text>
</comment>
<dbReference type="GO" id="GO:0048803">
    <property type="term" value="P:imaginal disc-derived male genitalia morphogenesis"/>
    <property type="evidence" value="ECO:0007669"/>
    <property type="project" value="UniProtKB-ARBA"/>
</dbReference>
<keyword evidence="12" id="KW-1185">Reference proteome</keyword>
<dbReference type="KEGG" id="api:100570280"/>
<dbReference type="RefSeq" id="XP_003248976.4">
    <property type="nucleotide sequence ID" value="XM_003248928.4"/>
</dbReference>
<dbReference type="GeneID" id="100570280"/>
<keyword evidence="3" id="KW-0547">Nucleotide-binding</keyword>
<feature type="region of interest" description="Actin-binding" evidence="9">
    <location>
        <begin position="240"/>
        <end position="262"/>
    </location>
</feature>
<dbReference type="Gene3D" id="1.20.5.4820">
    <property type="match status" value="1"/>
</dbReference>
<protein>
    <recommendedName>
        <fullName evidence="10">Myosin motor domain-containing protein</fullName>
    </recommendedName>
</protein>
<keyword evidence="7" id="KW-0505">Motor protein</keyword>
<evidence type="ECO:0000256" key="8">
    <source>
        <dbReference type="ARBA" id="ARBA00023203"/>
    </source>
</evidence>
<evidence type="ECO:0000256" key="7">
    <source>
        <dbReference type="ARBA" id="ARBA00023175"/>
    </source>
</evidence>
<sequence>MSICAKDALAKAIYSRLFEWLVTHINKTLKTSVRKTDGRTSKNKSIGILDIYGFEILQNNGFEQFCINYCNEKLQKLFLDLTLKSEQQEYLSEGIEWTVVDYFDNGIICDMIEERHKGIISCLEDESLKQTDVCNNLILLNELARRFKEHEHFSCYQTANDPQFKRTIILPTEFVIKHFAGTVTYNASSFLEKNNDSLFGNLSQIMSSSTNEIIKTIFSDCQTPNKKIPETTIKQFKKSLNRLINTLSSKEPSYIRCIKPNNYKESDNFDEEVISQQVKYMGLVEILRIRKAGFAYRGQFEVFLNRYKCLCPDTWPDWTRRFGGVAVDAVKRLIEHLQYTNEDYKIGKYVNSSSKYRK</sequence>
<dbReference type="GO" id="GO:0000146">
    <property type="term" value="F:microfilament motor activity"/>
    <property type="evidence" value="ECO:0007669"/>
    <property type="project" value="TreeGrafter"/>
</dbReference>
<proteinExistence type="inferred from homology"/>
<comment type="subcellular location">
    <subcellularLocation>
        <location evidence="1">Cell membrane</location>
        <topology evidence="1">Peripheral membrane protein</topology>
        <orientation evidence="1">Cytoplasmic side</orientation>
    </subcellularLocation>
</comment>
<dbReference type="GO" id="GO:0051015">
    <property type="term" value="F:actin filament binding"/>
    <property type="evidence" value="ECO:0007669"/>
    <property type="project" value="TreeGrafter"/>
</dbReference>
<dbReference type="AlphaFoldDB" id="A0A8R1W7E2"/>
<keyword evidence="4" id="KW-0067">ATP-binding</keyword>
<evidence type="ECO:0000259" key="10">
    <source>
        <dbReference type="PROSITE" id="PS51456"/>
    </source>
</evidence>
<dbReference type="Gene3D" id="3.40.850.10">
    <property type="entry name" value="Kinesin motor domain"/>
    <property type="match status" value="1"/>
</dbReference>
<dbReference type="SMART" id="SM00242">
    <property type="entry name" value="MYSc"/>
    <property type="match status" value="1"/>
</dbReference>
<keyword evidence="5" id="KW-0446">Lipid-binding</keyword>
<dbReference type="GO" id="GO:0005524">
    <property type="term" value="F:ATP binding"/>
    <property type="evidence" value="ECO:0007669"/>
    <property type="project" value="UniProtKB-KW"/>
</dbReference>
<dbReference type="InterPro" id="IPR036961">
    <property type="entry name" value="Kinesin_motor_dom_sf"/>
</dbReference>
<dbReference type="InterPro" id="IPR001609">
    <property type="entry name" value="Myosin_head_motor_dom-like"/>
</dbReference>
<keyword evidence="6 9" id="KW-0518">Myosin</keyword>
<keyword evidence="8 9" id="KW-0009">Actin-binding</keyword>
<evidence type="ECO:0000256" key="4">
    <source>
        <dbReference type="ARBA" id="ARBA00022840"/>
    </source>
</evidence>
<name>A0A8R1W7E2_ACYPI</name>
<reference evidence="12" key="1">
    <citation type="submission" date="2010-06" db="EMBL/GenBank/DDBJ databases">
        <authorList>
            <person name="Jiang H."/>
            <person name="Abraham K."/>
            <person name="Ali S."/>
            <person name="Alsbrooks S.L."/>
            <person name="Anim B.N."/>
            <person name="Anosike U.S."/>
            <person name="Attaway T."/>
            <person name="Bandaranaike D.P."/>
            <person name="Battles P.K."/>
            <person name="Bell S.N."/>
            <person name="Bell A.V."/>
            <person name="Beltran B."/>
            <person name="Bickham C."/>
            <person name="Bustamante Y."/>
            <person name="Caleb T."/>
            <person name="Canada A."/>
            <person name="Cardenas V."/>
            <person name="Carter K."/>
            <person name="Chacko J."/>
            <person name="Chandrabose M.N."/>
            <person name="Chavez D."/>
            <person name="Chavez A."/>
            <person name="Chen L."/>
            <person name="Chu H.-S."/>
            <person name="Claassen K.J."/>
            <person name="Cockrell R."/>
            <person name="Collins M."/>
            <person name="Cooper J.A."/>
            <person name="Cree A."/>
            <person name="Curry S.M."/>
            <person name="Da Y."/>
            <person name="Dao M.D."/>
            <person name="Das B."/>
            <person name="Davila M.-L."/>
            <person name="Davy-Carroll L."/>
            <person name="Denson S."/>
            <person name="Dinh H."/>
            <person name="Ebong V.E."/>
            <person name="Edwards J.R."/>
            <person name="Egan A."/>
            <person name="El-Daye J."/>
            <person name="Escobedo L."/>
            <person name="Fernandez S."/>
            <person name="Fernando P.R."/>
            <person name="Flagg N."/>
            <person name="Forbes L.D."/>
            <person name="Fowler R.G."/>
            <person name="Fu Q."/>
            <person name="Gabisi R.A."/>
            <person name="Ganer J."/>
            <person name="Garbino Pronczuk A."/>
            <person name="Garcia R.M."/>
            <person name="Garner T."/>
            <person name="Garrett T.E."/>
            <person name="Gonzalez D.A."/>
            <person name="Hamid H."/>
            <person name="Hawkins E.S."/>
            <person name="Hirani K."/>
            <person name="Hogues M.E."/>
            <person name="Hollins B."/>
            <person name="Hsiao C.-H."/>
            <person name="Jabil R."/>
            <person name="James M.L."/>
            <person name="Jhangiani S.N."/>
            <person name="Johnson B."/>
            <person name="Johnson Q."/>
            <person name="Joshi V."/>
            <person name="Kalu J.B."/>
            <person name="Kam C."/>
            <person name="Kashfia A."/>
            <person name="Keebler J."/>
            <person name="Kisamo H."/>
            <person name="Kovar C.L."/>
            <person name="Lago L.A."/>
            <person name="Lai C.-Y."/>
            <person name="Laidlaw J."/>
            <person name="Lara F."/>
            <person name="Le T.-K."/>
            <person name="Lee S.L."/>
            <person name="Legall F.H."/>
            <person name="Lemon S.J."/>
            <person name="Lewis L.R."/>
            <person name="Li B."/>
            <person name="Liu Y."/>
            <person name="Liu Y.-S."/>
            <person name="Lopez J."/>
            <person name="Lozado R.J."/>
            <person name="Lu J."/>
            <person name="Madu R.C."/>
            <person name="Maheshwari M."/>
            <person name="Maheshwari R."/>
            <person name="Malloy K."/>
            <person name="Martinez E."/>
            <person name="Mathew T."/>
            <person name="Mercado I.C."/>
            <person name="Mercado C."/>
            <person name="Meyer B."/>
            <person name="Montgomery K."/>
            <person name="Morgan M.B."/>
            <person name="Munidasa M."/>
            <person name="Nazareth L.V."/>
            <person name="Nelson J."/>
            <person name="Ng B.M."/>
            <person name="Nguyen N.B."/>
            <person name="Nguyen P.Q."/>
            <person name="Nguyen T."/>
            <person name="Obregon M."/>
            <person name="Okwuonu G.O."/>
            <person name="Onwere C.G."/>
            <person name="Orozco G."/>
            <person name="Parra A."/>
            <person name="Patel S."/>
            <person name="Patil S."/>
            <person name="Perez A."/>
            <person name="Perez Y."/>
            <person name="Pham C."/>
            <person name="Primus E.L."/>
            <person name="Pu L.-L."/>
            <person name="Puazo M."/>
            <person name="Qin X."/>
            <person name="Quiroz J.B."/>
            <person name="Reese J."/>
            <person name="Richards S."/>
            <person name="Rives C.M."/>
            <person name="Robberts R."/>
            <person name="Ruiz S.J."/>
            <person name="Ruiz M.J."/>
            <person name="Santibanez J."/>
            <person name="Schneider B.W."/>
            <person name="Sisson I."/>
            <person name="Smith M."/>
            <person name="Sodergren E."/>
            <person name="Song X.-Z."/>
            <person name="Song B.B."/>
            <person name="Summersgill H."/>
            <person name="Thelus R."/>
            <person name="Thornton R.D."/>
            <person name="Trejos Z.Y."/>
            <person name="Usmani K."/>
            <person name="Vattathil S."/>
            <person name="Villasana D."/>
            <person name="Walker D.L."/>
            <person name="Wang S."/>
            <person name="Wang K."/>
            <person name="White C.S."/>
            <person name="Williams A.C."/>
            <person name="Williamson J."/>
            <person name="Wilson K."/>
            <person name="Woghiren I.O."/>
            <person name="Woodworth J.R."/>
            <person name="Worley K.C."/>
            <person name="Wright R.A."/>
            <person name="Wu W."/>
            <person name="Young L."/>
            <person name="Zhang L."/>
            <person name="Zhang J."/>
            <person name="Zhu Y."/>
            <person name="Muzny D.M."/>
            <person name="Weinstock G."/>
            <person name="Gibbs R.A."/>
        </authorList>
    </citation>
    <scope>NUCLEOTIDE SEQUENCE [LARGE SCALE GENOMIC DNA]</scope>
    <source>
        <strain evidence="12">LSR1</strain>
    </source>
</reference>
<dbReference type="EnsemblMetazoa" id="XM_003248928.4">
    <property type="protein sequence ID" value="XP_003248976.4"/>
    <property type="gene ID" value="LOC100570280"/>
</dbReference>
<evidence type="ECO:0000256" key="3">
    <source>
        <dbReference type="ARBA" id="ARBA00022741"/>
    </source>
</evidence>
<dbReference type="PANTHER" id="PTHR13140">
    <property type="entry name" value="MYOSIN"/>
    <property type="match status" value="1"/>
</dbReference>
<evidence type="ECO:0000256" key="9">
    <source>
        <dbReference type="PROSITE-ProRule" id="PRU00782"/>
    </source>
</evidence>